<accession>A0ABY9R8T1</accession>
<keyword evidence="2" id="KW-1185">Reference proteome</keyword>
<organism evidence="1 2">
    <name type="scientific">Flavobacterium nakdongensis</name>
    <dbReference type="NCBI Taxonomy" id="3073563"/>
    <lineage>
        <taxon>Bacteria</taxon>
        <taxon>Pseudomonadati</taxon>
        <taxon>Bacteroidota</taxon>
        <taxon>Flavobacteriia</taxon>
        <taxon>Flavobacteriales</taxon>
        <taxon>Flavobacteriaceae</taxon>
        <taxon>Flavobacterium</taxon>
    </lineage>
</organism>
<proteinExistence type="predicted"/>
<name>A0ABY9R8T1_9FLAO</name>
<dbReference type="Proteomes" id="UP001180481">
    <property type="component" value="Chromosome"/>
</dbReference>
<sequence>MRKISIENDSIEINLIEFEGDEDQNKILVFKNKKNHYYAIPLFSSIHRDYWDFKNDSILKQIPKVNSTFKKEFLNMIKILNFKKMNFWKIYNETFLNVLQWDFIVSKNELRKHYKIINMNNNSLIENEDSGKSLKRILRNISDLEKSFKNNETYLIYGGGMIIEFSNIDNYNFKNKDLNIKCYRQDMNLKSMNL</sequence>
<dbReference type="RefSeq" id="WP_309531998.1">
    <property type="nucleotide sequence ID" value="NZ_CP133721.1"/>
</dbReference>
<evidence type="ECO:0000313" key="1">
    <source>
        <dbReference type="EMBL" id="WMW77662.1"/>
    </source>
</evidence>
<dbReference type="EMBL" id="CP133721">
    <property type="protein sequence ID" value="WMW77662.1"/>
    <property type="molecule type" value="Genomic_DNA"/>
</dbReference>
<protein>
    <submittedName>
        <fullName evidence="1">Uncharacterized protein</fullName>
    </submittedName>
</protein>
<evidence type="ECO:0000313" key="2">
    <source>
        <dbReference type="Proteomes" id="UP001180481"/>
    </source>
</evidence>
<reference evidence="1" key="1">
    <citation type="submission" date="2023-09" db="EMBL/GenBank/DDBJ databases">
        <title>Flavobacterium sp. 20NA77.7 isolated from freshwater.</title>
        <authorList>
            <person name="Le V."/>
            <person name="Ko S.-R."/>
            <person name="Ahn C.-Y."/>
            <person name="Oh H.-M."/>
        </authorList>
    </citation>
    <scope>NUCLEOTIDE SEQUENCE</scope>
    <source>
        <strain evidence="1">20NA77.7</strain>
    </source>
</reference>
<gene>
    <name evidence="1" type="ORF">RF683_09225</name>
</gene>